<reference evidence="3 4" key="1">
    <citation type="submission" date="2019-02" db="EMBL/GenBank/DDBJ databases">
        <title>Deep-cultivation of Planctomycetes and their phenomic and genomic characterization uncovers novel biology.</title>
        <authorList>
            <person name="Wiegand S."/>
            <person name="Jogler M."/>
            <person name="Boedeker C."/>
            <person name="Pinto D."/>
            <person name="Vollmers J."/>
            <person name="Rivas-Marin E."/>
            <person name="Kohn T."/>
            <person name="Peeters S.H."/>
            <person name="Heuer A."/>
            <person name="Rast P."/>
            <person name="Oberbeckmann S."/>
            <person name="Bunk B."/>
            <person name="Jeske O."/>
            <person name="Meyerdierks A."/>
            <person name="Storesund J.E."/>
            <person name="Kallscheuer N."/>
            <person name="Luecker S."/>
            <person name="Lage O.M."/>
            <person name="Pohl T."/>
            <person name="Merkel B.J."/>
            <person name="Hornburger P."/>
            <person name="Mueller R.-W."/>
            <person name="Bruemmer F."/>
            <person name="Labrenz M."/>
            <person name="Spormann A.M."/>
            <person name="Op den Camp H."/>
            <person name="Overmann J."/>
            <person name="Amann R."/>
            <person name="Jetten M.S.M."/>
            <person name="Mascher T."/>
            <person name="Medema M.H."/>
            <person name="Devos D.P."/>
            <person name="Kaster A.-K."/>
            <person name="Ovreas L."/>
            <person name="Rohde M."/>
            <person name="Galperin M.Y."/>
            <person name="Jogler C."/>
        </authorList>
    </citation>
    <scope>NUCLEOTIDE SEQUENCE [LARGE SCALE GENOMIC DNA]</scope>
    <source>
        <strain evidence="3 4">Mal48</strain>
    </source>
</reference>
<feature type="chain" id="PRO_5022164185" evidence="2">
    <location>
        <begin position="26"/>
        <end position="276"/>
    </location>
</feature>
<dbReference type="Proteomes" id="UP000315724">
    <property type="component" value="Chromosome"/>
</dbReference>
<name>A0A517QLR2_9PLAN</name>
<proteinExistence type="predicted"/>
<evidence type="ECO:0000313" key="4">
    <source>
        <dbReference type="Proteomes" id="UP000315724"/>
    </source>
</evidence>
<sequence precursor="true">MFQVIFRATTLCFSIIVVFSQSGLAQEPSTKPATSAASEFTVEKESEKEAPKEVDAKEKWQPAMRLFLNEASGGQASLVSQTAHVAQTRMVIEEVRQGNKTVKVPRRVTAFAPKSIEVVTPGATLIDCDDVDVRVSLTEDGTKKFELEISAQLILRYGATVIEASSAQFIDGKLTLTNATVESNGVKMTSSELVMELAVENLRIGSVEAAGAAPVLQPATPFQDPNAQPFYDGSAPKFPSASIPVPAYSDPGLKPANRNSLQPKSVPGSLPEFNTN</sequence>
<dbReference type="EMBL" id="CP036267">
    <property type="protein sequence ID" value="QDT32566.1"/>
    <property type="molecule type" value="Genomic_DNA"/>
</dbReference>
<accession>A0A517QLR2</accession>
<feature type="signal peptide" evidence="2">
    <location>
        <begin position="1"/>
        <end position="25"/>
    </location>
</feature>
<dbReference type="AlphaFoldDB" id="A0A517QLR2"/>
<evidence type="ECO:0000256" key="2">
    <source>
        <dbReference type="SAM" id="SignalP"/>
    </source>
</evidence>
<organism evidence="3 4">
    <name type="scientific">Thalassoglobus polymorphus</name>
    <dbReference type="NCBI Taxonomy" id="2527994"/>
    <lineage>
        <taxon>Bacteria</taxon>
        <taxon>Pseudomonadati</taxon>
        <taxon>Planctomycetota</taxon>
        <taxon>Planctomycetia</taxon>
        <taxon>Planctomycetales</taxon>
        <taxon>Planctomycetaceae</taxon>
        <taxon>Thalassoglobus</taxon>
    </lineage>
</organism>
<keyword evidence="2" id="KW-0732">Signal</keyword>
<feature type="region of interest" description="Disordered" evidence="1">
    <location>
        <begin position="26"/>
        <end position="55"/>
    </location>
</feature>
<protein>
    <submittedName>
        <fullName evidence="3">Uncharacterized protein</fullName>
    </submittedName>
</protein>
<evidence type="ECO:0000256" key="1">
    <source>
        <dbReference type="SAM" id="MobiDB-lite"/>
    </source>
</evidence>
<feature type="region of interest" description="Disordered" evidence="1">
    <location>
        <begin position="218"/>
        <end position="276"/>
    </location>
</feature>
<feature type="compositionally biased region" description="Basic and acidic residues" evidence="1">
    <location>
        <begin position="41"/>
        <end position="55"/>
    </location>
</feature>
<gene>
    <name evidence="3" type="ORF">Mal48_18130</name>
</gene>
<dbReference type="RefSeq" id="WP_145197917.1">
    <property type="nucleotide sequence ID" value="NZ_CP036267.1"/>
</dbReference>
<keyword evidence="4" id="KW-1185">Reference proteome</keyword>
<feature type="compositionally biased region" description="Polar residues" evidence="1">
    <location>
        <begin position="26"/>
        <end position="38"/>
    </location>
</feature>
<dbReference type="KEGG" id="tpol:Mal48_18130"/>
<evidence type="ECO:0000313" key="3">
    <source>
        <dbReference type="EMBL" id="QDT32566.1"/>
    </source>
</evidence>